<feature type="domain" description="HTH luxR-type" evidence="4">
    <location>
        <begin position="142"/>
        <end position="207"/>
    </location>
</feature>
<keyword evidence="7" id="KW-1185">Reference proteome</keyword>
<dbReference type="PANTHER" id="PTHR43214">
    <property type="entry name" value="TWO-COMPONENT RESPONSE REGULATOR"/>
    <property type="match status" value="1"/>
</dbReference>
<proteinExistence type="predicted"/>
<dbReference type="GO" id="GO:0003677">
    <property type="term" value="F:DNA binding"/>
    <property type="evidence" value="ECO:0007669"/>
    <property type="project" value="UniProtKB-KW"/>
</dbReference>
<protein>
    <submittedName>
        <fullName evidence="6">Two-component system, response regulator</fullName>
    </submittedName>
</protein>
<dbReference type="SMART" id="SM00448">
    <property type="entry name" value="REC"/>
    <property type="match status" value="1"/>
</dbReference>
<dbReference type="InterPro" id="IPR039420">
    <property type="entry name" value="WalR-like"/>
</dbReference>
<dbReference type="Pfam" id="PF00072">
    <property type="entry name" value="Response_reg"/>
    <property type="match status" value="1"/>
</dbReference>
<sequence length="210" mass="22442">MSPTRLLVVDDDPQVLDVLPSYFTEADGFVLAGTAADGFQALDAVARLHVDLVLTDVRMPGMDGVELARRLAQNPHGPGCLALTSYNDEVAMVTLLRAGARGYVKKSAPPEEVRRAAKVAAGGGVVMSGQVAAALRSNLRHPEPPTDGFTDREMSVLRQVLLGKSNKGIATDLHLAEGSVKKYVSALLLKFGVPSRLELVVRAMERGFRP</sequence>
<evidence type="ECO:0000256" key="3">
    <source>
        <dbReference type="PROSITE-ProRule" id="PRU00169"/>
    </source>
</evidence>
<dbReference type="CDD" id="cd17535">
    <property type="entry name" value="REC_NarL-like"/>
    <property type="match status" value="1"/>
</dbReference>
<dbReference type="RefSeq" id="WP_040084774.1">
    <property type="nucleotide sequence ID" value="NZ_BCSU01000011.1"/>
</dbReference>
<reference evidence="6 7" key="1">
    <citation type="submission" date="2013-04" db="EMBL/GenBank/DDBJ databases">
        <title>Complete genome sequence of Corynebacterium humireducens DSM 45392(T), isolated from a wastewater-fed microbial fuel cell.</title>
        <authorList>
            <person name="Ruckert C."/>
            <person name="Albersmeier A."/>
            <person name="Kalinowski J."/>
        </authorList>
    </citation>
    <scope>NUCLEOTIDE SEQUENCE [LARGE SCALE GENOMIC DNA]</scope>
    <source>
        <strain evidence="7">MFC-5</strain>
    </source>
</reference>
<dbReference type="InterPro" id="IPR016032">
    <property type="entry name" value="Sig_transdc_resp-reg_C-effctor"/>
</dbReference>
<dbReference type="STRING" id="1223515.B842_01450"/>
<evidence type="ECO:0000259" key="5">
    <source>
        <dbReference type="PROSITE" id="PS50110"/>
    </source>
</evidence>
<dbReference type="PROSITE" id="PS00622">
    <property type="entry name" value="HTH_LUXR_1"/>
    <property type="match status" value="1"/>
</dbReference>
<dbReference type="InterPro" id="IPR000792">
    <property type="entry name" value="Tscrpt_reg_LuxR_C"/>
</dbReference>
<dbReference type="InterPro" id="IPR001789">
    <property type="entry name" value="Sig_transdc_resp-reg_receiver"/>
</dbReference>
<dbReference type="Gene3D" id="3.40.50.2300">
    <property type="match status" value="1"/>
</dbReference>
<dbReference type="EMBL" id="CP005286">
    <property type="protein sequence ID" value="AJE32146.1"/>
    <property type="molecule type" value="Genomic_DNA"/>
</dbReference>
<dbReference type="PROSITE" id="PS50043">
    <property type="entry name" value="HTH_LUXR_2"/>
    <property type="match status" value="1"/>
</dbReference>
<dbReference type="SUPFAM" id="SSF52172">
    <property type="entry name" value="CheY-like"/>
    <property type="match status" value="1"/>
</dbReference>
<evidence type="ECO:0000256" key="1">
    <source>
        <dbReference type="ARBA" id="ARBA00022553"/>
    </source>
</evidence>
<dbReference type="AlphaFoldDB" id="A0A0B5D0H6"/>
<evidence type="ECO:0000256" key="2">
    <source>
        <dbReference type="ARBA" id="ARBA00023125"/>
    </source>
</evidence>
<evidence type="ECO:0000313" key="7">
    <source>
        <dbReference type="Proteomes" id="UP000031524"/>
    </source>
</evidence>
<dbReference type="CDD" id="cd06170">
    <property type="entry name" value="LuxR_C_like"/>
    <property type="match status" value="1"/>
</dbReference>
<dbReference type="GO" id="GO:0006355">
    <property type="term" value="P:regulation of DNA-templated transcription"/>
    <property type="evidence" value="ECO:0007669"/>
    <property type="project" value="InterPro"/>
</dbReference>
<dbReference type="HOGENOM" id="CLU_000445_90_10_11"/>
<dbReference type="PRINTS" id="PR00038">
    <property type="entry name" value="HTHLUXR"/>
</dbReference>
<feature type="modified residue" description="4-aspartylphosphate" evidence="3">
    <location>
        <position position="56"/>
    </location>
</feature>
<dbReference type="GO" id="GO:0000160">
    <property type="term" value="P:phosphorelay signal transduction system"/>
    <property type="evidence" value="ECO:0007669"/>
    <property type="project" value="InterPro"/>
</dbReference>
<dbReference type="InterPro" id="IPR058245">
    <property type="entry name" value="NreC/VraR/RcsB-like_REC"/>
</dbReference>
<accession>A0A0B5D0H6</accession>
<evidence type="ECO:0000259" key="4">
    <source>
        <dbReference type="PROSITE" id="PS50043"/>
    </source>
</evidence>
<evidence type="ECO:0000313" key="6">
    <source>
        <dbReference type="EMBL" id="AJE32146.1"/>
    </source>
</evidence>
<name>A0A0B5D0H6_9CORY</name>
<keyword evidence="1 3" id="KW-0597">Phosphoprotein</keyword>
<dbReference type="PROSITE" id="PS50110">
    <property type="entry name" value="RESPONSE_REGULATORY"/>
    <property type="match status" value="1"/>
</dbReference>
<feature type="domain" description="Response regulatory" evidence="5">
    <location>
        <begin position="5"/>
        <end position="121"/>
    </location>
</feature>
<gene>
    <name evidence="6" type="ORF">B842_01450</name>
</gene>
<dbReference type="Proteomes" id="UP000031524">
    <property type="component" value="Chromosome"/>
</dbReference>
<dbReference type="KEGG" id="chm:B842_01450"/>
<dbReference type="SUPFAM" id="SSF46894">
    <property type="entry name" value="C-terminal effector domain of the bipartite response regulators"/>
    <property type="match status" value="1"/>
</dbReference>
<organism evidence="6 7">
    <name type="scientific">Corynebacterium humireducens NBRC 106098 = DSM 45392</name>
    <dbReference type="NCBI Taxonomy" id="1223515"/>
    <lineage>
        <taxon>Bacteria</taxon>
        <taxon>Bacillati</taxon>
        <taxon>Actinomycetota</taxon>
        <taxon>Actinomycetes</taxon>
        <taxon>Mycobacteriales</taxon>
        <taxon>Corynebacteriaceae</taxon>
        <taxon>Corynebacterium</taxon>
    </lineage>
</organism>
<dbReference type="InterPro" id="IPR011006">
    <property type="entry name" value="CheY-like_superfamily"/>
</dbReference>
<dbReference type="Pfam" id="PF00196">
    <property type="entry name" value="GerE"/>
    <property type="match status" value="1"/>
</dbReference>
<dbReference type="SMART" id="SM00421">
    <property type="entry name" value="HTH_LUXR"/>
    <property type="match status" value="1"/>
</dbReference>
<keyword evidence="2" id="KW-0238">DNA-binding</keyword>